<gene>
    <name evidence="1" type="ORF">CDA63_16200</name>
</gene>
<accession>A0A246FHN3</accession>
<evidence type="ECO:0000313" key="1">
    <source>
        <dbReference type="EMBL" id="OWP62043.1"/>
    </source>
</evidence>
<proteinExistence type="predicted"/>
<evidence type="ECO:0000313" key="2">
    <source>
        <dbReference type="Proteomes" id="UP000197277"/>
    </source>
</evidence>
<dbReference type="RefSeq" id="WP_088465504.1">
    <property type="nucleotide sequence ID" value="NZ_NIRR01000034.1"/>
</dbReference>
<protein>
    <submittedName>
        <fullName evidence="1">Uncharacterized protein</fullName>
    </submittedName>
</protein>
<organism evidence="1 2">
    <name type="scientific">Hymenobacter amundsenii</name>
    <dbReference type="NCBI Taxonomy" id="2006685"/>
    <lineage>
        <taxon>Bacteria</taxon>
        <taxon>Pseudomonadati</taxon>
        <taxon>Bacteroidota</taxon>
        <taxon>Cytophagia</taxon>
        <taxon>Cytophagales</taxon>
        <taxon>Hymenobacteraceae</taxon>
        <taxon>Hymenobacter</taxon>
    </lineage>
</organism>
<comment type="caution">
    <text evidence="1">The sequence shown here is derived from an EMBL/GenBank/DDBJ whole genome shotgun (WGS) entry which is preliminary data.</text>
</comment>
<dbReference type="Proteomes" id="UP000197277">
    <property type="component" value="Unassembled WGS sequence"/>
</dbReference>
<reference evidence="1 2" key="1">
    <citation type="submission" date="2017-06" db="EMBL/GenBank/DDBJ databases">
        <title>Hymenobacter amundsenii sp. nov. isolated from regoliths in Antarctica.</title>
        <authorList>
            <person name="Sedlacek I."/>
            <person name="Kralova S."/>
            <person name="Pantucek R."/>
            <person name="Svec P."/>
            <person name="Holochova P."/>
            <person name="Stankova E."/>
            <person name="Vrbovska V."/>
            <person name="Busse H.-J."/>
        </authorList>
    </citation>
    <scope>NUCLEOTIDE SEQUENCE [LARGE SCALE GENOMIC DNA]</scope>
    <source>
        <strain evidence="1 2">CCM 8682</strain>
    </source>
</reference>
<dbReference type="OrthoDB" id="1436925at2"/>
<dbReference type="EMBL" id="NIRR01000034">
    <property type="protein sequence ID" value="OWP62043.1"/>
    <property type="molecule type" value="Genomic_DNA"/>
</dbReference>
<keyword evidence="2" id="KW-1185">Reference proteome</keyword>
<sequence length="114" mass="12510">MATAEKTVLAHHDSLMAQMDQLYELRQQLTKLPAADTAATGRSRRALLGAENGMMFWMHNYRRPADSATAARRLAYYAGQQERIDSVSRLFLSSQDSARQLVGAAPAANPSSAQ</sequence>
<name>A0A246FHN3_9BACT</name>
<dbReference type="AlphaFoldDB" id="A0A246FHN3"/>